<proteinExistence type="predicted"/>
<evidence type="ECO:0000313" key="2">
    <source>
        <dbReference type="Proteomes" id="UP000253551"/>
    </source>
</evidence>
<name>A0A367JC80_RHIST</name>
<keyword evidence="2" id="KW-1185">Reference proteome</keyword>
<sequence length="143" mass="15223">MLVLVMQVGTGECNSPDFVGENSDGGVSLSFGADDKRPEGVDGDVSVACFGEFSVSVNGLDVNGNESLGSRVDDSSLDKDGTFKCEVDDDEFINRFLDEVEVGDDSCSRLVLIDDCSSCLECCDISELSILMMLASNFVCDLC</sequence>
<gene>
    <name evidence="1" type="ORF">CU098_008188</name>
</gene>
<comment type="caution">
    <text evidence="1">The sequence shown here is derived from an EMBL/GenBank/DDBJ whole genome shotgun (WGS) entry which is preliminary data.</text>
</comment>
<dbReference type="OrthoDB" id="10368564at2759"/>
<dbReference type="Proteomes" id="UP000253551">
    <property type="component" value="Unassembled WGS sequence"/>
</dbReference>
<reference evidence="1 2" key="1">
    <citation type="journal article" date="2018" name="G3 (Bethesda)">
        <title>Phylogenetic and Phylogenomic Definition of Rhizopus Species.</title>
        <authorList>
            <person name="Gryganskyi A.P."/>
            <person name="Golan J."/>
            <person name="Dolatabadi S."/>
            <person name="Mondo S."/>
            <person name="Robb S."/>
            <person name="Idnurm A."/>
            <person name="Muszewska A."/>
            <person name="Steczkiewicz K."/>
            <person name="Masonjones S."/>
            <person name="Liao H.L."/>
            <person name="Gajdeczka M.T."/>
            <person name="Anike F."/>
            <person name="Vuek A."/>
            <person name="Anishchenko I.M."/>
            <person name="Voigt K."/>
            <person name="de Hoog G.S."/>
            <person name="Smith M.E."/>
            <person name="Heitman J."/>
            <person name="Vilgalys R."/>
            <person name="Stajich J.E."/>
        </authorList>
    </citation>
    <scope>NUCLEOTIDE SEQUENCE [LARGE SCALE GENOMIC DNA]</scope>
    <source>
        <strain evidence="1 2">LSU 92-RS-03</strain>
    </source>
</reference>
<accession>A0A367JC80</accession>
<protein>
    <submittedName>
        <fullName evidence="1">Uncharacterized protein</fullName>
    </submittedName>
</protein>
<dbReference type="AlphaFoldDB" id="A0A367JC80"/>
<evidence type="ECO:0000313" key="1">
    <source>
        <dbReference type="EMBL" id="RCH87341.1"/>
    </source>
</evidence>
<organism evidence="1 2">
    <name type="scientific">Rhizopus stolonifer</name>
    <name type="common">Rhizopus nigricans</name>
    <dbReference type="NCBI Taxonomy" id="4846"/>
    <lineage>
        <taxon>Eukaryota</taxon>
        <taxon>Fungi</taxon>
        <taxon>Fungi incertae sedis</taxon>
        <taxon>Mucoromycota</taxon>
        <taxon>Mucoromycotina</taxon>
        <taxon>Mucoromycetes</taxon>
        <taxon>Mucorales</taxon>
        <taxon>Mucorineae</taxon>
        <taxon>Rhizopodaceae</taxon>
        <taxon>Rhizopus</taxon>
    </lineage>
</organism>
<dbReference type="EMBL" id="PJQM01003738">
    <property type="protein sequence ID" value="RCH87341.1"/>
    <property type="molecule type" value="Genomic_DNA"/>
</dbReference>